<feature type="domain" description="Phospholipase D N-terminal" evidence="2">
    <location>
        <begin position="49"/>
        <end position="138"/>
    </location>
</feature>
<protein>
    <submittedName>
        <fullName evidence="3">Alkaline phosphatase D family protein</fullName>
    </submittedName>
</protein>
<dbReference type="InterPro" id="IPR052900">
    <property type="entry name" value="Phospholipid_Metab_Enz"/>
</dbReference>
<dbReference type="Pfam" id="PF16655">
    <property type="entry name" value="PhoD_N"/>
    <property type="match status" value="1"/>
</dbReference>
<dbReference type="RefSeq" id="WP_276264950.1">
    <property type="nucleotide sequence ID" value="NZ_JARJLM010000206.1"/>
</dbReference>
<proteinExistence type="predicted"/>
<dbReference type="InterPro" id="IPR018946">
    <property type="entry name" value="PhoD-like_MPP"/>
</dbReference>
<dbReference type="Pfam" id="PF09423">
    <property type="entry name" value="PhoD"/>
    <property type="match status" value="1"/>
</dbReference>
<dbReference type="SUPFAM" id="SSF56300">
    <property type="entry name" value="Metallo-dependent phosphatases"/>
    <property type="match status" value="1"/>
</dbReference>
<gene>
    <name evidence="3" type="ORF">P3W85_11960</name>
</gene>
<keyword evidence="4" id="KW-1185">Reference proteome</keyword>
<dbReference type="InterPro" id="IPR038607">
    <property type="entry name" value="PhoD-like_sf"/>
</dbReference>
<accession>A0ABT6AM38</accession>
<dbReference type="Gene3D" id="3.60.21.70">
    <property type="entry name" value="PhoD-like phosphatase"/>
    <property type="match status" value="1"/>
</dbReference>
<dbReference type="EMBL" id="JARJLM010000206">
    <property type="protein sequence ID" value="MDF3833658.1"/>
    <property type="molecule type" value="Genomic_DNA"/>
</dbReference>
<evidence type="ECO:0000259" key="1">
    <source>
        <dbReference type="Pfam" id="PF09423"/>
    </source>
</evidence>
<sequence>MDRRRFLKWGSFVTVSVAATGLAGCGGDDTPTVTPDAVPTPADSFSFQHGVASGDPKPGSIVLWTRVEGDNGKRPVAVKLQVSAQPDFSTLLVNDTLTALPDWDYTLRNKVTGLSAATTYYYRFIVGSRTSPTGRTRTAPAAGTPLAQLRFAFVTCQDWSVNHWAAMEELAAQDLDFIVHLGDYIYETVGAAFQTGKVESRHAQLKLPDGTLRADGASYATTVNDYRYLYKSYRSDARLQALHARFPIIAIWDDHEFSDDCWQDRQNYSATDDLTPRTARRRSASQAWFEFMPADVSIDLANPSFQNIQIYRSFTFGNLATLVMTDERLYRADHVLPEQAAGSEIGSRYFVPKATLAAEETRKMASAGNALTPVSILGDTQRAWWQNQMRSAATTWKLWGNEVSLLRMQIDGTQAIASLIAAGLVQANAALAPLQTAMTTALAADLQTARTGGTYPTLAYTSLKGVLALAGITGPVFDAAIKPALDSQLPPATLLGQFILNADQWDGYNAERKSLMAFLKNQGIGNVVALTGDIHAFFAGPVMDDYDAATPVPVMVDLVTAGLSSNSFQSYFKSVVDTDAAFAAAKPLVYATQGGATVNTFNATLKAFNPWLRYVDTDAQGYAVVTLTADKLSCTFSKLKTLTNAAAPALPATASSQTVEIPAGSASIKLL</sequence>
<dbReference type="InterPro" id="IPR029052">
    <property type="entry name" value="Metallo-depent_PP-like"/>
</dbReference>
<dbReference type="PANTHER" id="PTHR43606:SF2">
    <property type="entry name" value="ALKALINE PHOSPHATASE FAMILY PROTEIN (AFU_ORTHOLOGUE AFUA_5G03860)"/>
    <property type="match status" value="1"/>
</dbReference>
<evidence type="ECO:0000313" key="3">
    <source>
        <dbReference type="EMBL" id="MDF3833658.1"/>
    </source>
</evidence>
<reference evidence="3 4" key="1">
    <citation type="submission" date="2023-03" db="EMBL/GenBank/DDBJ databases">
        <title>Draft assemblies of triclosan tolerant bacteria isolated from returned activated sludge.</title>
        <authorList>
            <person name="Van Hamelsveld S."/>
        </authorList>
    </citation>
    <scope>NUCLEOTIDE SEQUENCE [LARGE SCALE GENOMIC DNA]</scope>
    <source>
        <strain evidence="3 4">GW210010_S58</strain>
    </source>
</reference>
<dbReference type="PROSITE" id="PS51257">
    <property type="entry name" value="PROKAR_LIPOPROTEIN"/>
    <property type="match status" value="1"/>
</dbReference>
<dbReference type="Gene3D" id="2.60.40.380">
    <property type="entry name" value="Purple acid phosphatase-like, N-terminal"/>
    <property type="match status" value="1"/>
</dbReference>
<evidence type="ECO:0000313" key="4">
    <source>
        <dbReference type="Proteomes" id="UP001216674"/>
    </source>
</evidence>
<organism evidence="3 4">
    <name type="scientific">Cupriavidus basilensis</name>
    <dbReference type="NCBI Taxonomy" id="68895"/>
    <lineage>
        <taxon>Bacteria</taxon>
        <taxon>Pseudomonadati</taxon>
        <taxon>Pseudomonadota</taxon>
        <taxon>Betaproteobacteria</taxon>
        <taxon>Burkholderiales</taxon>
        <taxon>Burkholderiaceae</taxon>
        <taxon>Cupriavidus</taxon>
    </lineage>
</organism>
<dbReference type="InterPro" id="IPR032093">
    <property type="entry name" value="PhoD_N"/>
</dbReference>
<name>A0ABT6AM38_9BURK</name>
<evidence type="ECO:0000259" key="2">
    <source>
        <dbReference type="Pfam" id="PF16655"/>
    </source>
</evidence>
<dbReference type="CDD" id="cd07389">
    <property type="entry name" value="MPP_PhoD"/>
    <property type="match status" value="1"/>
</dbReference>
<feature type="domain" description="PhoD-like phosphatase metallophosphatase" evidence="1">
    <location>
        <begin position="151"/>
        <end position="635"/>
    </location>
</feature>
<comment type="caution">
    <text evidence="3">The sequence shown here is derived from an EMBL/GenBank/DDBJ whole genome shotgun (WGS) entry which is preliminary data.</text>
</comment>
<dbReference type="PANTHER" id="PTHR43606">
    <property type="entry name" value="PHOSPHATASE, PUTATIVE (AFU_ORTHOLOGUE AFUA_6G08710)-RELATED"/>
    <property type="match status" value="1"/>
</dbReference>
<dbReference type="Proteomes" id="UP001216674">
    <property type="component" value="Unassembled WGS sequence"/>
</dbReference>